<keyword evidence="6 12" id="KW-0677">Repeat</keyword>
<dbReference type="GO" id="GO:0000785">
    <property type="term" value="C:chromatin"/>
    <property type="evidence" value="ECO:0007669"/>
    <property type="project" value="TreeGrafter"/>
</dbReference>
<dbReference type="FunFam" id="2.130.10.10:FF:000290">
    <property type="entry name" value="Protein HIR"/>
    <property type="match status" value="1"/>
</dbReference>
<dbReference type="Pfam" id="PF09453">
    <property type="entry name" value="HIRA_B"/>
    <property type="match status" value="1"/>
</dbReference>
<proteinExistence type="inferred from homology"/>
<dbReference type="InterPro" id="IPR036322">
    <property type="entry name" value="WD40_repeat_dom_sf"/>
</dbReference>
<dbReference type="GO" id="GO:0031491">
    <property type="term" value="F:nucleosome binding"/>
    <property type="evidence" value="ECO:0007669"/>
    <property type="project" value="TreeGrafter"/>
</dbReference>
<name>A0AA39V753_9LECA</name>
<keyword evidence="8 12" id="KW-0805">Transcription regulation</keyword>
<evidence type="ECO:0000313" key="17">
    <source>
        <dbReference type="Proteomes" id="UP001166286"/>
    </source>
</evidence>
<dbReference type="GO" id="GO:0000417">
    <property type="term" value="C:HIR complex"/>
    <property type="evidence" value="ECO:0007669"/>
    <property type="project" value="TreeGrafter"/>
</dbReference>
<sequence>MRYIRPVWLTHSGEKKDFEVYSCHVSPDGTRLVTAAGDGFVRIWSTEAIYNAEDSGYSQPRQLAYMNYHSGTIHSVRFAGNGKYLASGADDKIVCVYHLEPGAPSHSAGFGTNETPPVESWKIFRRLIGHDNDVQDLGWSYDSSILVSVGLDSKVVVWSGHTFEKLKTLVSHQSHVKGLTFDPANKYFATASDDRTIKIWRFTSPGPNSSAHDQMNNFTLEKTISAPFVASPLTTYFRRCSWSPDGNHIAAANAVNGPVSSVAIINRGTWDGDINLIGHEAPVEVCAFSPRLFSRFDPTRSNFDPKVNPVHTVIACAGQDKCLSVWITTNPRPLVIAQDMAVKSISDLAWTPDGKTLFLTTLDGTVIAVMFEPSEIGYEVSLDENERALAKFGAGRRGAGIIEGPDGLLLEERSRVGEMRGVEGRMGALMGDAVPHPPALTNGNIPPPQPPGMLANGAIPPPGAILPSNVPNGHEQDVAKLDDQVSKPREDPNAAKLERLKNRVTITKDGKKRIAPLLVSSAGNDSLLPRPQLMASSSSGQGAQSDQPQTILDLSKPFDGLPKGGLSALLLGNKRRLARIEGVEDDHIDKKIAIASQDGAIPIMSNTTNGLIPAKTIAAPTGQQQTPEFIRPAVINPSLTVSQVRLAVPKVRSHLVRIFGSSAATNGTTTNGYNAPENPNVATEIMIEARNPTQHVSTGRLQDQEPCRIVVTKRGQPVFQDYLPRSALLVTGNKDFWSVACEDGSVYAWTPVGRRLINALVLESQPVVLECQDQWLLCVTAAGLCYVWDMKSLSSPHPPVSLAPILDIAVHSLQDHPTKAPAITGARLNSEGRIVITLTNGEGYAYSPTMYVWQRLSELWWMVGSQYWNSTDSSVGNLRSTTAIGNGTSSSNVSAGVIPFLERTTTNEALARGRAQFLNRLVKQLLSREGFEGFESGVSIAHLENRIAAAMMLGAKDEFQVYLYMYAKRLGVEGLKMKVEELLRGLLGGLQENTEAEGEGGIGLAKAPVDRHWGNKSDLLCGWPRNKLLKDVILILGKNRDLQRITVPYAKVLGVVSEQDEGGVDADVMIA</sequence>
<feature type="domain" description="CAF1B/HIR1 beta-propeller" evidence="15">
    <location>
        <begin position="28"/>
        <end position="376"/>
    </location>
</feature>
<evidence type="ECO:0000259" key="14">
    <source>
        <dbReference type="Pfam" id="PF07569"/>
    </source>
</evidence>
<feature type="domain" description="Protein HIRA-like C-terminal" evidence="14">
    <location>
        <begin position="753"/>
        <end position="986"/>
    </location>
</feature>
<dbReference type="GO" id="GO:0005634">
    <property type="term" value="C:nucleus"/>
    <property type="evidence" value="ECO:0007669"/>
    <property type="project" value="UniProtKB-SubCell"/>
</dbReference>
<evidence type="ECO:0000256" key="2">
    <source>
        <dbReference type="ARBA" id="ARBA00004123"/>
    </source>
</evidence>
<feature type="compositionally biased region" description="Low complexity" evidence="13">
    <location>
        <begin position="535"/>
        <end position="545"/>
    </location>
</feature>
<dbReference type="GO" id="GO:0006355">
    <property type="term" value="P:regulation of DNA-templated transcription"/>
    <property type="evidence" value="ECO:0007669"/>
    <property type="project" value="InterPro"/>
</dbReference>
<evidence type="ECO:0000313" key="16">
    <source>
        <dbReference type="EMBL" id="KAK0509520.1"/>
    </source>
</evidence>
<protein>
    <recommendedName>
        <fullName evidence="12">Protein HIR</fullName>
    </recommendedName>
</protein>
<keyword evidence="10 12" id="KW-0539">Nucleus</keyword>
<dbReference type="GO" id="GO:0006351">
    <property type="term" value="P:DNA-templated transcription"/>
    <property type="evidence" value="ECO:0007669"/>
    <property type="project" value="InterPro"/>
</dbReference>
<evidence type="ECO:0000256" key="5">
    <source>
        <dbReference type="ARBA" id="ARBA00022574"/>
    </source>
</evidence>
<dbReference type="SMART" id="SM00320">
    <property type="entry name" value="WD40"/>
    <property type="match status" value="6"/>
</dbReference>
<dbReference type="Pfam" id="PF07569">
    <property type="entry name" value="Hira"/>
    <property type="match status" value="1"/>
</dbReference>
<keyword evidence="9 12" id="KW-0804">Transcription</keyword>
<dbReference type="PANTHER" id="PTHR13831">
    <property type="entry name" value="MEMBER OF THE HIR1 FAMILY OF WD-REPEAT PROTEINS"/>
    <property type="match status" value="1"/>
</dbReference>
<comment type="caution">
    <text evidence="16">The sequence shown here is derived from an EMBL/GenBank/DDBJ whole genome shotgun (WGS) entry which is preliminary data.</text>
</comment>
<comment type="function">
    <text evidence="1 12">Required for replication-independent chromatin assembly and for the periodic repression of histone gene transcription during the cell cycle.</text>
</comment>
<feature type="repeat" description="WD" evidence="11">
    <location>
        <begin position="20"/>
        <end position="47"/>
    </location>
</feature>
<keyword evidence="17" id="KW-1185">Reference proteome</keyword>
<dbReference type="EMBL" id="JAFEKC020000018">
    <property type="protein sequence ID" value="KAK0509520.1"/>
    <property type="molecule type" value="Genomic_DNA"/>
</dbReference>
<dbReference type="InterPro" id="IPR001680">
    <property type="entry name" value="WD40_rpt"/>
</dbReference>
<feature type="repeat" description="WD" evidence="11">
    <location>
        <begin position="66"/>
        <end position="107"/>
    </location>
</feature>
<evidence type="ECO:0000256" key="3">
    <source>
        <dbReference type="ARBA" id="ARBA00007306"/>
    </source>
</evidence>
<organism evidence="16 17">
    <name type="scientific">Cladonia borealis</name>
    <dbReference type="NCBI Taxonomy" id="184061"/>
    <lineage>
        <taxon>Eukaryota</taxon>
        <taxon>Fungi</taxon>
        <taxon>Dikarya</taxon>
        <taxon>Ascomycota</taxon>
        <taxon>Pezizomycotina</taxon>
        <taxon>Lecanoromycetes</taxon>
        <taxon>OSLEUM clade</taxon>
        <taxon>Lecanoromycetidae</taxon>
        <taxon>Lecanorales</taxon>
        <taxon>Lecanorineae</taxon>
        <taxon>Cladoniaceae</taxon>
        <taxon>Cladonia</taxon>
    </lineage>
</organism>
<comment type="similarity">
    <text evidence="3 12">Belongs to the WD repeat HIR1 family.</text>
</comment>
<dbReference type="InterPro" id="IPR055410">
    <property type="entry name" value="Beta-prop_CAF1B_HIR1"/>
</dbReference>
<evidence type="ECO:0000256" key="1">
    <source>
        <dbReference type="ARBA" id="ARBA00002677"/>
    </source>
</evidence>
<evidence type="ECO:0000259" key="15">
    <source>
        <dbReference type="Pfam" id="PF24105"/>
    </source>
</evidence>
<dbReference type="Pfam" id="PF24105">
    <property type="entry name" value="Beta-prop_CAF1B_HIR1"/>
    <property type="match status" value="1"/>
</dbReference>
<dbReference type="PROSITE" id="PS50294">
    <property type="entry name" value="WD_REPEATS_REGION"/>
    <property type="match status" value="2"/>
</dbReference>
<evidence type="ECO:0000256" key="11">
    <source>
        <dbReference type="PROSITE-ProRule" id="PRU00221"/>
    </source>
</evidence>
<evidence type="ECO:0000256" key="6">
    <source>
        <dbReference type="ARBA" id="ARBA00022737"/>
    </source>
</evidence>
<evidence type="ECO:0000256" key="8">
    <source>
        <dbReference type="ARBA" id="ARBA00023015"/>
    </source>
</evidence>
<accession>A0AA39V753</accession>
<reference evidence="16" key="1">
    <citation type="submission" date="2023-03" db="EMBL/GenBank/DDBJ databases">
        <title>Complete genome of Cladonia borealis.</title>
        <authorList>
            <person name="Park H."/>
        </authorList>
    </citation>
    <scope>NUCLEOTIDE SEQUENCE</scope>
    <source>
        <strain evidence="16">ANT050790</strain>
    </source>
</reference>
<feature type="repeat" description="WD" evidence="11">
    <location>
        <begin position="169"/>
        <end position="210"/>
    </location>
</feature>
<dbReference type="InterPro" id="IPR019015">
    <property type="entry name" value="HIRA_B_motif"/>
</dbReference>
<dbReference type="InterPro" id="IPR031120">
    <property type="entry name" value="HIR1-like"/>
</dbReference>
<dbReference type="GO" id="GO:0006338">
    <property type="term" value="P:chromatin remodeling"/>
    <property type="evidence" value="ECO:0007669"/>
    <property type="project" value="InterPro"/>
</dbReference>
<evidence type="ECO:0000256" key="7">
    <source>
        <dbReference type="ARBA" id="ARBA00022853"/>
    </source>
</evidence>
<evidence type="ECO:0000256" key="13">
    <source>
        <dbReference type="SAM" id="MobiDB-lite"/>
    </source>
</evidence>
<keyword evidence="5 11" id="KW-0853">WD repeat</keyword>
<dbReference type="SUPFAM" id="SSF50978">
    <property type="entry name" value="WD40 repeat-like"/>
    <property type="match status" value="2"/>
</dbReference>
<dbReference type="InterPro" id="IPR015943">
    <property type="entry name" value="WD40/YVTN_repeat-like_dom_sf"/>
</dbReference>
<gene>
    <name evidence="16" type="ORF">JMJ35_007914</name>
</gene>
<feature type="region of interest" description="Disordered" evidence="13">
    <location>
        <begin position="525"/>
        <end position="547"/>
    </location>
</feature>
<comment type="subcellular location">
    <subcellularLocation>
        <location evidence="2 12">Nucleus</location>
    </subcellularLocation>
</comment>
<keyword evidence="7 12" id="KW-0156">Chromatin regulator</keyword>
<dbReference type="CDD" id="cd00200">
    <property type="entry name" value="WD40"/>
    <property type="match status" value="1"/>
</dbReference>
<evidence type="ECO:0000256" key="12">
    <source>
        <dbReference type="RuleBase" id="RU364014"/>
    </source>
</evidence>
<evidence type="ECO:0000256" key="4">
    <source>
        <dbReference type="ARBA" id="ARBA00022491"/>
    </source>
</evidence>
<feature type="repeat" description="WD" evidence="11">
    <location>
        <begin position="127"/>
        <end position="168"/>
    </location>
</feature>
<dbReference type="FunFam" id="2.130.10.10:FF:001557">
    <property type="entry name" value="Protein HIR"/>
    <property type="match status" value="1"/>
</dbReference>
<dbReference type="Proteomes" id="UP001166286">
    <property type="component" value="Unassembled WGS sequence"/>
</dbReference>
<dbReference type="PROSITE" id="PS50082">
    <property type="entry name" value="WD_REPEATS_2"/>
    <property type="match status" value="4"/>
</dbReference>
<dbReference type="InterPro" id="IPR011494">
    <property type="entry name" value="HIRA-like_C"/>
</dbReference>
<keyword evidence="4 12" id="KW-0678">Repressor</keyword>
<evidence type="ECO:0000256" key="10">
    <source>
        <dbReference type="ARBA" id="ARBA00023242"/>
    </source>
</evidence>
<evidence type="ECO:0000256" key="9">
    <source>
        <dbReference type="ARBA" id="ARBA00023163"/>
    </source>
</evidence>
<dbReference type="PANTHER" id="PTHR13831:SF0">
    <property type="entry name" value="PROTEIN HIRA"/>
    <property type="match status" value="1"/>
</dbReference>
<dbReference type="Gene3D" id="2.130.10.10">
    <property type="entry name" value="YVTN repeat-like/Quinoprotein amine dehydrogenase"/>
    <property type="match status" value="2"/>
</dbReference>
<dbReference type="AlphaFoldDB" id="A0AA39V753"/>